<keyword evidence="2" id="KW-1185">Reference proteome</keyword>
<gene>
    <name evidence="1" type="ORF">DPMN_051862</name>
</gene>
<reference evidence="1" key="2">
    <citation type="submission" date="2020-11" db="EMBL/GenBank/DDBJ databases">
        <authorList>
            <person name="McCartney M.A."/>
            <person name="Auch B."/>
            <person name="Kono T."/>
            <person name="Mallez S."/>
            <person name="Becker A."/>
            <person name="Gohl D.M."/>
            <person name="Silverstein K.A.T."/>
            <person name="Koren S."/>
            <person name="Bechman K.B."/>
            <person name="Herman A."/>
            <person name="Abrahante J.E."/>
            <person name="Garbe J."/>
        </authorList>
    </citation>
    <scope>NUCLEOTIDE SEQUENCE</scope>
    <source>
        <strain evidence="1">Duluth1</strain>
        <tissue evidence="1">Whole animal</tissue>
    </source>
</reference>
<evidence type="ECO:0000313" key="1">
    <source>
        <dbReference type="EMBL" id="KAH3726007.1"/>
    </source>
</evidence>
<reference evidence="1" key="1">
    <citation type="journal article" date="2019" name="bioRxiv">
        <title>The Genome of the Zebra Mussel, Dreissena polymorpha: A Resource for Invasive Species Research.</title>
        <authorList>
            <person name="McCartney M.A."/>
            <person name="Auch B."/>
            <person name="Kono T."/>
            <person name="Mallez S."/>
            <person name="Zhang Y."/>
            <person name="Obille A."/>
            <person name="Becker A."/>
            <person name="Abrahante J.E."/>
            <person name="Garbe J."/>
            <person name="Badalamenti J.P."/>
            <person name="Herman A."/>
            <person name="Mangelson H."/>
            <person name="Liachko I."/>
            <person name="Sullivan S."/>
            <person name="Sone E.D."/>
            <person name="Koren S."/>
            <person name="Silverstein K.A.T."/>
            <person name="Beckman K.B."/>
            <person name="Gohl D.M."/>
        </authorList>
    </citation>
    <scope>NUCLEOTIDE SEQUENCE</scope>
    <source>
        <strain evidence="1">Duluth1</strain>
        <tissue evidence="1">Whole animal</tissue>
    </source>
</reference>
<comment type="caution">
    <text evidence="1">The sequence shown here is derived from an EMBL/GenBank/DDBJ whole genome shotgun (WGS) entry which is preliminary data.</text>
</comment>
<dbReference type="Proteomes" id="UP000828390">
    <property type="component" value="Unassembled WGS sequence"/>
</dbReference>
<evidence type="ECO:0000313" key="2">
    <source>
        <dbReference type="Proteomes" id="UP000828390"/>
    </source>
</evidence>
<accession>A0A9D4CK60</accession>
<sequence>MDQQVLQSCSGRNRLSCAPYKTSEQSLETFMFKCLYPAFCVKRPGLAAAE</sequence>
<protein>
    <submittedName>
        <fullName evidence="1">Uncharacterized protein</fullName>
    </submittedName>
</protein>
<organism evidence="1 2">
    <name type="scientific">Dreissena polymorpha</name>
    <name type="common">Zebra mussel</name>
    <name type="synonym">Mytilus polymorpha</name>
    <dbReference type="NCBI Taxonomy" id="45954"/>
    <lineage>
        <taxon>Eukaryota</taxon>
        <taxon>Metazoa</taxon>
        <taxon>Spiralia</taxon>
        <taxon>Lophotrochozoa</taxon>
        <taxon>Mollusca</taxon>
        <taxon>Bivalvia</taxon>
        <taxon>Autobranchia</taxon>
        <taxon>Heteroconchia</taxon>
        <taxon>Euheterodonta</taxon>
        <taxon>Imparidentia</taxon>
        <taxon>Neoheterodontei</taxon>
        <taxon>Myida</taxon>
        <taxon>Dreissenoidea</taxon>
        <taxon>Dreissenidae</taxon>
        <taxon>Dreissena</taxon>
    </lineage>
</organism>
<dbReference type="AlphaFoldDB" id="A0A9D4CK60"/>
<dbReference type="EMBL" id="JAIWYP010000012">
    <property type="protein sequence ID" value="KAH3726007.1"/>
    <property type="molecule type" value="Genomic_DNA"/>
</dbReference>
<name>A0A9D4CK60_DREPO</name>
<proteinExistence type="predicted"/>